<dbReference type="AlphaFoldDB" id="A0A833VJF0"/>
<dbReference type="Proteomes" id="UP000623129">
    <property type="component" value="Unassembled WGS sequence"/>
</dbReference>
<comment type="caution">
    <text evidence="1">The sequence shown here is derived from an EMBL/GenBank/DDBJ whole genome shotgun (WGS) entry which is preliminary data.</text>
</comment>
<proteinExistence type="predicted"/>
<accession>A0A833VJF0</accession>
<keyword evidence="2" id="KW-1185">Reference proteome</keyword>
<protein>
    <submittedName>
        <fullName evidence="1">Uncharacterized protein</fullName>
    </submittedName>
</protein>
<name>A0A833VJF0_9POAL</name>
<gene>
    <name evidence="1" type="ORF">FCM35_KLT05923</name>
</gene>
<organism evidence="1 2">
    <name type="scientific">Carex littledalei</name>
    <dbReference type="NCBI Taxonomy" id="544730"/>
    <lineage>
        <taxon>Eukaryota</taxon>
        <taxon>Viridiplantae</taxon>
        <taxon>Streptophyta</taxon>
        <taxon>Embryophyta</taxon>
        <taxon>Tracheophyta</taxon>
        <taxon>Spermatophyta</taxon>
        <taxon>Magnoliopsida</taxon>
        <taxon>Liliopsida</taxon>
        <taxon>Poales</taxon>
        <taxon>Cyperaceae</taxon>
        <taxon>Cyperoideae</taxon>
        <taxon>Cariceae</taxon>
        <taxon>Carex</taxon>
        <taxon>Carex subgen. Euthyceras</taxon>
    </lineage>
</organism>
<dbReference type="OrthoDB" id="1845231at2759"/>
<evidence type="ECO:0000313" key="1">
    <source>
        <dbReference type="EMBL" id="KAF3328845.1"/>
    </source>
</evidence>
<dbReference type="EMBL" id="SWLB01000015">
    <property type="protein sequence ID" value="KAF3328845.1"/>
    <property type="molecule type" value="Genomic_DNA"/>
</dbReference>
<reference evidence="1" key="1">
    <citation type="submission" date="2020-01" db="EMBL/GenBank/DDBJ databases">
        <title>Genome sequence of Kobresia littledalei, the first chromosome-level genome in the family Cyperaceae.</title>
        <authorList>
            <person name="Qu G."/>
        </authorList>
    </citation>
    <scope>NUCLEOTIDE SEQUENCE</scope>
    <source>
        <strain evidence="1">C.B.Clarke</strain>
        <tissue evidence="1">Leaf</tissue>
    </source>
</reference>
<evidence type="ECO:0000313" key="2">
    <source>
        <dbReference type="Proteomes" id="UP000623129"/>
    </source>
</evidence>
<sequence length="80" mass="9229">MKVPPASDRFGFVGGSFTSNMDFVRDRLVENDELRSHKNKYDFVHFLLTRKKTTVTVADVAGIGKLMPQLVVWAQMWRKL</sequence>